<organism evidence="1">
    <name type="scientific">Daphnia magna</name>
    <dbReference type="NCBI Taxonomy" id="35525"/>
    <lineage>
        <taxon>Eukaryota</taxon>
        <taxon>Metazoa</taxon>
        <taxon>Ecdysozoa</taxon>
        <taxon>Arthropoda</taxon>
        <taxon>Crustacea</taxon>
        <taxon>Branchiopoda</taxon>
        <taxon>Diplostraca</taxon>
        <taxon>Cladocera</taxon>
        <taxon>Anomopoda</taxon>
        <taxon>Daphniidae</taxon>
        <taxon>Daphnia</taxon>
    </lineage>
</organism>
<evidence type="ECO:0000313" key="1">
    <source>
        <dbReference type="EMBL" id="JAN78746.1"/>
    </source>
</evidence>
<proteinExistence type="predicted"/>
<accession>A0A0P6HRN4</accession>
<reference evidence="1" key="1">
    <citation type="submission" date="2015-10" db="EMBL/GenBank/DDBJ databases">
        <title>EvidentialGene: Evidence-directed Construction of Complete mRNA Transcriptomes without Genomes.</title>
        <authorList>
            <person name="Gilbert D.G."/>
        </authorList>
    </citation>
    <scope>NUCLEOTIDE SEQUENCE</scope>
</reference>
<dbReference type="EMBL" id="GDIQ01015991">
    <property type="protein sequence ID" value="JAN78746.1"/>
    <property type="molecule type" value="Transcribed_RNA"/>
</dbReference>
<sequence length="72" mass="8589">MKLSSSFLIFILGEELGGVMRRLRIHRQSFLTNLRSSYRFSCRIYPLSNLQLKRADIKYSFLFVEISRKQTK</sequence>
<dbReference type="AlphaFoldDB" id="A0A0P6HRN4"/>
<name>A0A0P6HRN4_9CRUS</name>
<protein>
    <submittedName>
        <fullName evidence="1">Uncharacterized protein</fullName>
    </submittedName>
</protein>